<dbReference type="InParanoid" id="B9T2N8"/>
<gene>
    <name evidence="1" type="ORF">RCOM_0510200</name>
</gene>
<sequence>MDKMQEVLLAHHQCKMHPDEVGYENSNCSQQANVSSVSSIWRPPSVGRVKINMDAAGQNYDKCWSADS</sequence>
<protein>
    <submittedName>
        <fullName evidence="1">Uncharacterized protein</fullName>
    </submittedName>
</protein>
<reference evidence="2" key="1">
    <citation type="journal article" date="2010" name="Nat. Biotechnol.">
        <title>Draft genome sequence of the oilseed species Ricinus communis.</title>
        <authorList>
            <person name="Chan A.P."/>
            <person name="Crabtree J."/>
            <person name="Zhao Q."/>
            <person name="Lorenzi H."/>
            <person name="Orvis J."/>
            <person name="Puiu D."/>
            <person name="Melake-Berhan A."/>
            <person name="Jones K.M."/>
            <person name="Redman J."/>
            <person name="Chen G."/>
            <person name="Cahoon E.B."/>
            <person name="Gedil M."/>
            <person name="Stanke M."/>
            <person name="Haas B.J."/>
            <person name="Wortman J.R."/>
            <person name="Fraser-Liggett C.M."/>
            <person name="Ravel J."/>
            <person name="Rabinowicz P.D."/>
        </authorList>
    </citation>
    <scope>NUCLEOTIDE SEQUENCE [LARGE SCALE GENOMIC DNA]</scope>
    <source>
        <strain evidence="2">cv. Hale</strain>
    </source>
</reference>
<organism evidence="1 2">
    <name type="scientific">Ricinus communis</name>
    <name type="common">Castor bean</name>
    <dbReference type="NCBI Taxonomy" id="3988"/>
    <lineage>
        <taxon>Eukaryota</taxon>
        <taxon>Viridiplantae</taxon>
        <taxon>Streptophyta</taxon>
        <taxon>Embryophyta</taxon>
        <taxon>Tracheophyta</taxon>
        <taxon>Spermatophyta</taxon>
        <taxon>Magnoliopsida</taxon>
        <taxon>eudicotyledons</taxon>
        <taxon>Gunneridae</taxon>
        <taxon>Pentapetalae</taxon>
        <taxon>rosids</taxon>
        <taxon>fabids</taxon>
        <taxon>Malpighiales</taxon>
        <taxon>Euphorbiaceae</taxon>
        <taxon>Acalyphoideae</taxon>
        <taxon>Acalypheae</taxon>
        <taxon>Ricinus</taxon>
    </lineage>
</organism>
<keyword evidence="2" id="KW-1185">Reference proteome</keyword>
<evidence type="ECO:0000313" key="2">
    <source>
        <dbReference type="Proteomes" id="UP000008311"/>
    </source>
</evidence>
<evidence type="ECO:0000313" key="1">
    <source>
        <dbReference type="EMBL" id="EEF29883.1"/>
    </source>
</evidence>
<dbReference type="Proteomes" id="UP000008311">
    <property type="component" value="Unassembled WGS sequence"/>
</dbReference>
<dbReference type="AlphaFoldDB" id="B9T2N8"/>
<proteinExistence type="predicted"/>
<name>B9T2N8_RICCO</name>
<accession>B9T2N8</accession>
<dbReference type="EMBL" id="EQ974387">
    <property type="protein sequence ID" value="EEF29883.1"/>
    <property type="molecule type" value="Genomic_DNA"/>
</dbReference>